<dbReference type="Proteomes" id="UP000094565">
    <property type="component" value="Chromosome 2"/>
</dbReference>
<evidence type="ECO:0000313" key="2">
    <source>
        <dbReference type="EMBL" id="ANZ75414.1"/>
    </source>
</evidence>
<evidence type="ECO:0000313" key="3">
    <source>
        <dbReference type="Proteomes" id="UP000094565"/>
    </source>
</evidence>
<keyword evidence="3" id="KW-1185">Reference proteome</keyword>
<gene>
    <name evidence="2" type="ORF">ATY40_BA7501964</name>
</gene>
<feature type="compositionally biased region" description="Basic and acidic residues" evidence="1">
    <location>
        <begin position="164"/>
        <end position="185"/>
    </location>
</feature>
<sequence>MTENTPPNRDPFDSGSDVFSDAVNFVSNMPLSEYFSADEISERGLETNISDAKVRDLELWDSDDVLGSDSRLRELIFDIESQQMSCESCPQLSGNSGNGVHDATVTAHGTERALESLGMSKFRNIEVLNTAKAPIKSSDEVSEFQYSEKVISLLSPKMSTSLNVEKDSQKGHQLEGPRQSEKDQPNRNSLVENCSINGLDTKEEHDPPYNSMNSIHRHKSIVKVISSMQGMFKKREPLPISRDLSPTQIISLTIPRKFLQTDSKSKKNSLRKWRSYMGLNQNKRETRLSDASEVKKQLIKTISEGSLSMTNCADDNLVGFCIVPVNQLH</sequence>
<feature type="region of interest" description="Disordered" evidence="1">
    <location>
        <begin position="162"/>
        <end position="192"/>
    </location>
</feature>
<evidence type="ECO:0000256" key="1">
    <source>
        <dbReference type="SAM" id="MobiDB-lite"/>
    </source>
</evidence>
<dbReference type="EMBL" id="CP014585">
    <property type="protein sequence ID" value="ANZ75414.1"/>
    <property type="molecule type" value="Genomic_DNA"/>
</dbReference>
<proteinExistence type="predicted"/>
<protein>
    <submittedName>
        <fullName evidence="2">BA75_01964T0</fullName>
    </submittedName>
</protein>
<dbReference type="OrthoDB" id="10315697at2759"/>
<dbReference type="AlphaFoldDB" id="A0A1B2JBI6"/>
<accession>A0A1B2JBI6</accession>
<reference evidence="2 3" key="1">
    <citation type="submission" date="2016-02" db="EMBL/GenBank/DDBJ databases">
        <title>Comparative genomic and transcriptomic foundation for Pichia pastoris.</title>
        <authorList>
            <person name="Love K.R."/>
            <person name="Shah K.A."/>
            <person name="Whittaker C.A."/>
            <person name="Wu J."/>
            <person name="Bartlett M.C."/>
            <person name="Ma D."/>
            <person name="Leeson R.L."/>
            <person name="Priest M."/>
            <person name="Young S.K."/>
            <person name="Love J.C."/>
        </authorList>
    </citation>
    <scope>NUCLEOTIDE SEQUENCE [LARGE SCALE GENOMIC DNA]</scope>
    <source>
        <strain evidence="2 3">ATCC 28485</strain>
    </source>
</reference>
<organism evidence="2 3">
    <name type="scientific">Komagataella pastoris</name>
    <name type="common">Yeast</name>
    <name type="synonym">Pichia pastoris</name>
    <dbReference type="NCBI Taxonomy" id="4922"/>
    <lineage>
        <taxon>Eukaryota</taxon>
        <taxon>Fungi</taxon>
        <taxon>Dikarya</taxon>
        <taxon>Ascomycota</taxon>
        <taxon>Saccharomycotina</taxon>
        <taxon>Pichiomycetes</taxon>
        <taxon>Pichiales</taxon>
        <taxon>Pichiaceae</taxon>
        <taxon>Komagataella</taxon>
    </lineage>
</organism>
<name>A0A1B2JBI6_PICPA</name>